<dbReference type="InterPro" id="IPR056098">
    <property type="entry name" value="Acb2/Tad1_hairpin"/>
</dbReference>
<evidence type="ECO:0000313" key="4">
    <source>
        <dbReference type="EMBL" id="WGO84489.1"/>
    </source>
</evidence>
<gene>
    <name evidence="3" type="ORF">QG404_00970</name>
    <name evidence="4" type="ORF">QG404_06310</name>
</gene>
<dbReference type="Pfam" id="PF24729">
    <property type="entry name" value="Acb2_Tad1_hairpin"/>
    <property type="match status" value="1"/>
</dbReference>
<organism evidence="3 5">
    <name type="scientific">Arsenophonus apicola</name>
    <dbReference type="NCBI Taxonomy" id="2879119"/>
    <lineage>
        <taxon>Bacteria</taxon>
        <taxon>Pseudomonadati</taxon>
        <taxon>Pseudomonadota</taxon>
        <taxon>Gammaproteobacteria</taxon>
        <taxon>Enterobacterales</taxon>
        <taxon>Morganellaceae</taxon>
        <taxon>Arsenophonus</taxon>
    </lineage>
</organism>
<dbReference type="RefSeq" id="WP_280937062.1">
    <property type="nucleotide sequence ID" value="NZ_CP123758.1"/>
</dbReference>
<protein>
    <recommendedName>
        <fullName evidence="2">Acb2/Tad1 hairpin domain-containing protein</fullName>
    </recommendedName>
</protein>
<evidence type="ECO:0000313" key="3">
    <source>
        <dbReference type="EMBL" id="WGO82338.1"/>
    </source>
</evidence>
<keyword evidence="1" id="KW-0547">Nucleotide-binding</keyword>
<feature type="domain" description="Acb2/Tad1 hairpin" evidence="2">
    <location>
        <begin position="29"/>
        <end position="91"/>
    </location>
</feature>
<keyword evidence="5" id="KW-1185">Reference proteome</keyword>
<accession>A0ABY8NYL9</accession>
<geneLocation type="plasmid" evidence="3 5">
    <name>paApi_AU2</name>
</geneLocation>
<proteinExistence type="predicted"/>
<evidence type="ECO:0000313" key="5">
    <source>
        <dbReference type="Proteomes" id="UP001231859"/>
    </source>
</evidence>
<reference evidence="3 5" key="1">
    <citation type="submission" date="2023-04" db="EMBL/GenBank/DDBJ databases">
        <title>Genome dynamics across the evolutionary transition to endosymbiosis.</title>
        <authorList>
            <person name="Siozios S."/>
            <person name="Nadal-Jimenez P."/>
            <person name="Azagi T."/>
            <person name="Sprong H."/>
            <person name="Frost C.L."/>
            <person name="Parratt S.R."/>
            <person name="Taylor G."/>
            <person name="Brettell L."/>
            <person name="Lew K.C."/>
            <person name="Croft L."/>
            <person name="King K.C."/>
            <person name="Brockhurst M.A."/>
            <person name="Hypsa V."/>
            <person name="Novakova E."/>
            <person name="Darby A.C."/>
            <person name="Hurst G.D.D."/>
        </authorList>
    </citation>
    <scope>NUCLEOTIDE SEQUENCE [LARGE SCALE GENOMIC DNA]</scope>
    <source>
        <strain evidence="3">AApi_AU</strain>
        <strain evidence="5">aApi_AU</strain>
        <plasmid evidence="3 5">paApi_AU2</plasmid>
    </source>
</reference>
<dbReference type="Proteomes" id="UP001231859">
    <property type="component" value="Plasmid paApi_AU2"/>
</dbReference>
<dbReference type="EMBL" id="CP123758">
    <property type="protein sequence ID" value="WGO82338.1"/>
    <property type="molecule type" value="Genomic_DNA"/>
</dbReference>
<evidence type="ECO:0000259" key="2">
    <source>
        <dbReference type="Pfam" id="PF24729"/>
    </source>
</evidence>
<evidence type="ECO:0000256" key="1">
    <source>
        <dbReference type="ARBA" id="ARBA00022741"/>
    </source>
</evidence>
<sequence length="94" mass="10884">MNRRAAKLIFDLAKEKKMNNKELTYGEKAVGLEFNPSGDSDVFKVKRHIADLIEQLHIKRCESDNPEIKRMCSLAITDLQTAQMWAVKALTWKY</sequence>
<dbReference type="EMBL" id="CP123759">
    <property type="protein sequence ID" value="WGO84489.1"/>
    <property type="molecule type" value="Genomic_DNA"/>
</dbReference>
<name>A0ABY8NYL9_9GAMM</name>
<dbReference type="Proteomes" id="UP001231859">
    <property type="component" value="Chromosome"/>
</dbReference>
<keyword evidence="3" id="KW-0614">Plasmid</keyword>